<gene>
    <name evidence="1" type="ORF">FYJ61_01775</name>
</gene>
<sequence length="211" mass="24228">MAKLTRIEEINLILDIQGMLEKAGSNENDNLWDSVEAKLQGLGYLPEGTKCSEQEVKEAYLCLLAKLTDDALAQSGRGKVVYQINSEALEQLRVAPDEDPDFYPDLIADLKKNMSAYAQIVLSFQLWREKWQHDLSGEDYRQKFGDLDQRRSGIHDYLRQRLDLVNLEARHQGLPLIIDVGESRVQEVNRTDVANAILIWYQEQVSQELHK</sequence>
<protein>
    <submittedName>
        <fullName evidence="1">Uncharacterized protein</fullName>
    </submittedName>
</protein>
<dbReference type="AlphaFoldDB" id="A0A844FKZ2"/>
<evidence type="ECO:0000313" key="2">
    <source>
        <dbReference type="Proteomes" id="UP000452141"/>
    </source>
</evidence>
<reference evidence="1 2" key="1">
    <citation type="submission" date="2019-08" db="EMBL/GenBank/DDBJ databases">
        <title>In-depth cultivation of the pig gut microbiome towards novel bacterial diversity and tailored functional studies.</title>
        <authorList>
            <person name="Wylensek D."/>
            <person name="Hitch T.C.A."/>
            <person name="Clavel T."/>
        </authorList>
    </citation>
    <scope>NUCLEOTIDE SEQUENCE [LARGE SCALE GENOMIC DNA]</scope>
    <source>
        <strain evidence="1 2">WCA-470BD-2E</strain>
    </source>
</reference>
<accession>A0A844FKZ2</accession>
<name>A0A844FKZ2_9LACO</name>
<organism evidence="1 2">
    <name type="scientific">Lactobacillus equicursoris</name>
    <dbReference type="NCBI Taxonomy" id="420645"/>
    <lineage>
        <taxon>Bacteria</taxon>
        <taxon>Bacillati</taxon>
        <taxon>Bacillota</taxon>
        <taxon>Bacilli</taxon>
        <taxon>Lactobacillales</taxon>
        <taxon>Lactobacillaceae</taxon>
        <taxon>Lactobacillus</taxon>
    </lineage>
</organism>
<dbReference type="Gene3D" id="1.10.287.800">
    <property type="entry name" value="protein ne1242"/>
    <property type="match status" value="1"/>
</dbReference>
<dbReference type="Proteomes" id="UP000452141">
    <property type="component" value="Unassembled WGS sequence"/>
</dbReference>
<comment type="caution">
    <text evidence="1">The sequence shown here is derived from an EMBL/GenBank/DDBJ whole genome shotgun (WGS) entry which is preliminary data.</text>
</comment>
<proteinExistence type="predicted"/>
<evidence type="ECO:0000313" key="1">
    <source>
        <dbReference type="EMBL" id="MST79230.1"/>
    </source>
</evidence>
<dbReference type="EMBL" id="VUMW01000003">
    <property type="protein sequence ID" value="MST79230.1"/>
    <property type="molecule type" value="Genomic_DNA"/>
</dbReference>
<dbReference type="RefSeq" id="WP_154486357.1">
    <property type="nucleotide sequence ID" value="NZ_VUMW01000003.1"/>
</dbReference>